<feature type="domain" description="HNH nuclease" evidence="1">
    <location>
        <begin position="107"/>
        <end position="164"/>
    </location>
</feature>
<dbReference type="GO" id="GO:0004519">
    <property type="term" value="F:endonuclease activity"/>
    <property type="evidence" value="ECO:0007669"/>
    <property type="project" value="InterPro"/>
</dbReference>
<dbReference type="InterPro" id="IPR003615">
    <property type="entry name" value="HNH_nuc"/>
</dbReference>
<protein>
    <recommendedName>
        <fullName evidence="1">HNH nuclease domain-containing protein</fullName>
    </recommendedName>
</protein>
<dbReference type="AlphaFoldDB" id="A0A2H4U7H0"/>
<evidence type="ECO:0000313" key="3">
    <source>
        <dbReference type="Proteomes" id="UP000232133"/>
    </source>
</evidence>
<evidence type="ECO:0000313" key="2">
    <source>
        <dbReference type="EMBL" id="ATZ60066.1"/>
    </source>
</evidence>
<evidence type="ECO:0000259" key="1">
    <source>
        <dbReference type="SMART" id="SM00507"/>
    </source>
</evidence>
<dbReference type="RefSeq" id="WP_100815611.1">
    <property type="nucleotide sequence ID" value="NZ_CP017803.1"/>
</dbReference>
<dbReference type="GO" id="GO:0008270">
    <property type="term" value="F:zinc ion binding"/>
    <property type="evidence" value="ECO:0007669"/>
    <property type="project" value="InterPro"/>
</dbReference>
<sequence>MIGLDSSRNIIRDMKYIEKDLSKKEFLVIDNYNPYEYHFEPYQSDNLIYLAEKDLTYSIKDLKNGLIVRAPYRVGKDYIQSVIDPCIELKIPQLTKILKNRGITKTNASEKIKERDDCCCQLCGETDFRTLNVHHIVPRKSPFIPESFIHSPMNQITLCANCHSIEHYVLRNEDATERKEHIKRMLCINGFNWKDNLDDSYYAPIKDITRENKIEYL</sequence>
<dbReference type="Proteomes" id="UP000232133">
    <property type="component" value="Chromosome"/>
</dbReference>
<dbReference type="CDD" id="cd00085">
    <property type="entry name" value="HNHc"/>
    <property type="match status" value="1"/>
</dbReference>
<gene>
    <name evidence="2" type="ORF">BK798_06325</name>
</gene>
<accession>A0A2H4U7H0</accession>
<dbReference type="Pfam" id="PF01844">
    <property type="entry name" value="HNH"/>
    <property type="match status" value="1"/>
</dbReference>
<dbReference type="GeneID" id="35118979"/>
<organism evidence="2 3">
    <name type="scientific">Methanobrevibacter smithii</name>
    <dbReference type="NCBI Taxonomy" id="2173"/>
    <lineage>
        <taxon>Archaea</taxon>
        <taxon>Methanobacteriati</taxon>
        <taxon>Methanobacteriota</taxon>
        <taxon>Methanomada group</taxon>
        <taxon>Methanobacteria</taxon>
        <taxon>Methanobacteriales</taxon>
        <taxon>Methanobacteriaceae</taxon>
        <taxon>Methanobrevibacter</taxon>
    </lineage>
</organism>
<dbReference type="EMBL" id="CP017803">
    <property type="protein sequence ID" value="ATZ60066.1"/>
    <property type="molecule type" value="Genomic_DNA"/>
</dbReference>
<dbReference type="InterPro" id="IPR002711">
    <property type="entry name" value="HNH"/>
</dbReference>
<proteinExistence type="predicted"/>
<reference evidence="2 3" key="1">
    <citation type="submission" date="2016-10" db="EMBL/GenBank/DDBJ databases">
        <authorList>
            <person name="Varghese N."/>
        </authorList>
    </citation>
    <scope>NUCLEOTIDE SEQUENCE [LARGE SCALE GENOMIC DNA]</scope>
    <source>
        <strain evidence="2 3">KB11</strain>
    </source>
</reference>
<name>A0A2H4U7H0_METSM</name>
<dbReference type="Gene3D" id="1.10.30.50">
    <property type="match status" value="1"/>
</dbReference>
<dbReference type="GO" id="GO:0003676">
    <property type="term" value="F:nucleic acid binding"/>
    <property type="evidence" value="ECO:0007669"/>
    <property type="project" value="InterPro"/>
</dbReference>
<dbReference type="SMART" id="SM00507">
    <property type="entry name" value="HNHc"/>
    <property type="match status" value="1"/>
</dbReference>